<dbReference type="Proteomes" id="UP000636458">
    <property type="component" value="Unassembled WGS sequence"/>
</dbReference>
<keyword evidence="3" id="KW-1185">Reference proteome</keyword>
<gene>
    <name evidence="2" type="ORF">IV501_01130</name>
</gene>
<name>A0A934SJ54_9MICO</name>
<dbReference type="InterPro" id="IPR037401">
    <property type="entry name" value="SnoaL-like"/>
</dbReference>
<dbReference type="SUPFAM" id="SSF54427">
    <property type="entry name" value="NTF2-like"/>
    <property type="match status" value="1"/>
</dbReference>
<accession>A0A934SJ54</accession>
<reference evidence="2" key="1">
    <citation type="submission" date="2021-01" db="EMBL/GenBank/DDBJ databases">
        <title>Lacisediminihabitans sp. nov. strain G11-30, isolated from Antarctic Soil.</title>
        <authorList>
            <person name="Li J."/>
        </authorList>
    </citation>
    <scope>NUCLEOTIDE SEQUENCE</scope>
    <source>
        <strain evidence="2">G11-30</strain>
    </source>
</reference>
<sequence>MDSKTQSSAHPLLNGEATDLWAIQLDLYQGFLTGDRARVDRHISADGTMWDSAHEPLIHGLTGLNEVRAARPTGADAPQVDDLDATEPVIDIWGDTALTRHLLTVTFSDASLPAERVRVTGVWRRVNGAWLNVHNHEDVLP</sequence>
<feature type="domain" description="SnoaL-like" evidence="1">
    <location>
        <begin position="26"/>
        <end position="136"/>
    </location>
</feature>
<protein>
    <submittedName>
        <fullName evidence="2">Nuclear transport factor 2 family protein</fullName>
    </submittedName>
</protein>
<organism evidence="2 3">
    <name type="scientific">Lacisediminihabitans changchengi</name>
    <dbReference type="NCBI Taxonomy" id="2787634"/>
    <lineage>
        <taxon>Bacteria</taxon>
        <taxon>Bacillati</taxon>
        <taxon>Actinomycetota</taxon>
        <taxon>Actinomycetes</taxon>
        <taxon>Micrococcales</taxon>
        <taxon>Microbacteriaceae</taxon>
        <taxon>Lacisediminihabitans</taxon>
    </lineage>
</organism>
<dbReference type="Gene3D" id="3.10.450.50">
    <property type="match status" value="1"/>
</dbReference>
<dbReference type="EMBL" id="JAEPES010000001">
    <property type="protein sequence ID" value="MBK4346226.1"/>
    <property type="molecule type" value="Genomic_DNA"/>
</dbReference>
<dbReference type="Pfam" id="PF13474">
    <property type="entry name" value="SnoaL_3"/>
    <property type="match status" value="1"/>
</dbReference>
<dbReference type="InterPro" id="IPR032710">
    <property type="entry name" value="NTF2-like_dom_sf"/>
</dbReference>
<evidence type="ECO:0000313" key="3">
    <source>
        <dbReference type="Proteomes" id="UP000636458"/>
    </source>
</evidence>
<comment type="caution">
    <text evidence="2">The sequence shown here is derived from an EMBL/GenBank/DDBJ whole genome shotgun (WGS) entry which is preliminary data.</text>
</comment>
<evidence type="ECO:0000313" key="2">
    <source>
        <dbReference type="EMBL" id="MBK4346226.1"/>
    </source>
</evidence>
<dbReference type="AlphaFoldDB" id="A0A934SJ54"/>
<evidence type="ECO:0000259" key="1">
    <source>
        <dbReference type="Pfam" id="PF13474"/>
    </source>
</evidence>
<dbReference type="RefSeq" id="WP_200554578.1">
    <property type="nucleotide sequence ID" value="NZ_JAEPES010000001.1"/>
</dbReference>
<proteinExistence type="predicted"/>